<dbReference type="Proteomes" id="UP000181980">
    <property type="component" value="Unassembled WGS sequence"/>
</dbReference>
<comment type="similarity">
    <text evidence="1">Belongs to the BlaI transcriptional regulatory family.</text>
</comment>
<name>A0A1H5L4A9_9ACTN</name>
<dbReference type="EMBL" id="FNUC01000003">
    <property type="protein sequence ID" value="SEE71417.1"/>
    <property type="molecule type" value="Genomic_DNA"/>
</dbReference>
<dbReference type="Gene3D" id="1.10.10.10">
    <property type="entry name" value="Winged helix-like DNA-binding domain superfamily/Winged helix DNA-binding domain"/>
    <property type="match status" value="1"/>
</dbReference>
<evidence type="ECO:0000313" key="5">
    <source>
        <dbReference type="EMBL" id="SEE71417.1"/>
    </source>
</evidence>
<sequence length="128" mass="14209">MAGQRRRASGELELDVLRVLWSNDVALTAKEIQEVFAEPVPAYTTILTTLERLRAKGDVVRAGEGSRGFRFTAAHSESEHTSRVMLSQLATSTDRSAALLKFAGNLDARDVDLLRDALTPRRARRRSD</sequence>
<protein>
    <submittedName>
        <fullName evidence="5">Predicted transcriptional regulator</fullName>
    </submittedName>
</protein>
<gene>
    <name evidence="5" type="ORF">SAMN04488561_2384</name>
</gene>
<dbReference type="InterPro" id="IPR036390">
    <property type="entry name" value="WH_DNA-bd_sf"/>
</dbReference>
<dbReference type="STRING" id="561176.SAMN04488561_2384"/>
<evidence type="ECO:0000256" key="1">
    <source>
        <dbReference type="ARBA" id="ARBA00011046"/>
    </source>
</evidence>
<dbReference type="Pfam" id="PF03965">
    <property type="entry name" value="Penicillinase_R"/>
    <property type="match status" value="1"/>
</dbReference>
<dbReference type="GO" id="GO:0003677">
    <property type="term" value="F:DNA binding"/>
    <property type="evidence" value="ECO:0007669"/>
    <property type="project" value="UniProtKB-KW"/>
</dbReference>
<keyword evidence="3" id="KW-0238">DNA-binding</keyword>
<dbReference type="SUPFAM" id="SSF46785">
    <property type="entry name" value="Winged helix' DNA-binding domain"/>
    <property type="match status" value="1"/>
</dbReference>
<keyword evidence="2" id="KW-0805">Transcription regulation</keyword>
<organism evidence="5 6">
    <name type="scientific">Jiangella alba</name>
    <dbReference type="NCBI Taxonomy" id="561176"/>
    <lineage>
        <taxon>Bacteria</taxon>
        <taxon>Bacillati</taxon>
        <taxon>Actinomycetota</taxon>
        <taxon>Actinomycetes</taxon>
        <taxon>Jiangellales</taxon>
        <taxon>Jiangellaceae</taxon>
        <taxon>Jiangella</taxon>
    </lineage>
</organism>
<evidence type="ECO:0000313" key="6">
    <source>
        <dbReference type="Proteomes" id="UP000181980"/>
    </source>
</evidence>
<reference evidence="6" key="1">
    <citation type="submission" date="2016-10" db="EMBL/GenBank/DDBJ databases">
        <authorList>
            <person name="Varghese N."/>
            <person name="Submissions S."/>
        </authorList>
    </citation>
    <scope>NUCLEOTIDE SEQUENCE [LARGE SCALE GENOMIC DNA]</scope>
    <source>
        <strain evidence="6">DSM 45237</strain>
    </source>
</reference>
<evidence type="ECO:0000256" key="2">
    <source>
        <dbReference type="ARBA" id="ARBA00023015"/>
    </source>
</evidence>
<evidence type="ECO:0000256" key="4">
    <source>
        <dbReference type="ARBA" id="ARBA00023163"/>
    </source>
</evidence>
<dbReference type="GO" id="GO:0045892">
    <property type="term" value="P:negative regulation of DNA-templated transcription"/>
    <property type="evidence" value="ECO:0007669"/>
    <property type="project" value="InterPro"/>
</dbReference>
<evidence type="ECO:0000256" key="3">
    <source>
        <dbReference type="ARBA" id="ARBA00023125"/>
    </source>
</evidence>
<keyword evidence="4" id="KW-0804">Transcription</keyword>
<dbReference type="InterPro" id="IPR036388">
    <property type="entry name" value="WH-like_DNA-bd_sf"/>
</dbReference>
<proteinExistence type="inferred from homology"/>
<dbReference type="Gene3D" id="6.10.140.850">
    <property type="match status" value="1"/>
</dbReference>
<dbReference type="InterPro" id="IPR005650">
    <property type="entry name" value="BlaI_family"/>
</dbReference>
<dbReference type="AlphaFoldDB" id="A0A1H5L4A9"/>
<keyword evidence="6" id="KW-1185">Reference proteome</keyword>
<dbReference type="OrthoDB" id="9813987at2"/>
<accession>A0A1H5L4A9</accession>
<dbReference type="RefSeq" id="WP_069115223.1">
    <property type="nucleotide sequence ID" value="NZ_FNUC01000003.1"/>
</dbReference>